<dbReference type="AlphaFoldDB" id="A0A120DIF7"/>
<dbReference type="EMBL" id="DYXB01000092">
    <property type="protein sequence ID" value="HJF10300.1"/>
    <property type="molecule type" value="Genomic_DNA"/>
</dbReference>
<reference evidence="9 21" key="8">
    <citation type="submission" date="2020-01" db="EMBL/GenBank/DDBJ databases">
        <title>Vaginal microbiome of pregnant Indian women: Insights into the genome of dominants Lactobacillus species.</title>
        <authorList>
            <person name="Das B."/>
            <person name="Mehta O."/>
            <person name="Ghosh T.S."/>
            <person name="Kothidar A."/>
            <person name="Gowtham M.R."/>
            <person name="Mitra R."/>
            <person name="Kshetrapal P."/>
            <person name="Wadhwa N."/>
            <person name="Thiruvengadam R."/>
            <person name="Nair G.B."/>
            <person name="Bhatnagar S."/>
            <person name="Pore S."/>
        </authorList>
    </citation>
    <scope>NUCLEOTIDE SEQUENCE [LARGE SCALE GENOMIC DNA]</scope>
    <source>
        <strain evidence="9 21">Indica2</strain>
    </source>
</reference>
<reference evidence="12 18" key="4">
    <citation type="submission" date="2017-12" db="EMBL/GenBank/DDBJ databases">
        <title>Phylogenetic diversity of female urinary microbiome.</title>
        <authorList>
            <person name="Thomas-White K."/>
            <person name="Wolfe A.J."/>
        </authorList>
    </citation>
    <scope>NUCLEOTIDE SEQUENCE [LARGE SCALE GENOMIC DNA]</scope>
    <source>
        <strain evidence="12 18">UMB0085</strain>
    </source>
</reference>
<dbReference type="EMBL" id="JACCPP010000023">
    <property type="protein sequence ID" value="MBI1708381.1"/>
    <property type="molecule type" value="Genomic_DNA"/>
</dbReference>
<dbReference type="EMBL" id="CP047142">
    <property type="protein sequence ID" value="QHQ67769.1"/>
    <property type="molecule type" value="Genomic_DNA"/>
</dbReference>
<evidence type="ECO:0000313" key="16">
    <source>
        <dbReference type="Proteomes" id="UP000198437"/>
    </source>
</evidence>
<feature type="transmembrane region" description="Helical" evidence="1">
    <location>
        <begin position="33"/>
        <end position="55"/>
    </location>
</feature>
<dbReference type="EMBL" id="VUAO01000005">
    <property type="protein sequence ID" value="KAA8798905.1"/>
    <property type="molecule type" value="Genomic_DNA"/>
</dbReference>
<dbReference type="Proteomes" id="UP000231914">
    <property type="component" value="Unassembled WGS sequence"/>
</dbReference>
<dbReference type="Proteomes" id="UP000235119">
    <property type="component" value="Unassembled WGS sequence"/>
</dbReference>
<dbReference type="Proteomes" id="UP000322051">
    <property type="component" value="Unassembled WGS sequence"/>
</dbReference>
<dbReference type="EMBL" id="JBETVU010000012">
    <property type="protein sequence ID" value="MES5148786.1"/>
    <property type="molecule type" value="Genomic_DNA"/>
</dbReference>
<dbReference type="EMBL" id="LYQW01000005">
    <property type="protein sequence ID" value="OXC24013.1"/>
    <property type="molecule type" value="Genomic_DNA"/>
</dbReference>
<dbReference type="GeneID" id="69823780"/>
<evidence type="ECO:0000313" key="17">
    <source>
        <dbReference type="Proteomes" id="UP000231914"/>
    </source>
</evidence>
<evidence type="ECO:0000313" key="21">
    <source>
        <dbReference type="Proteomes" id="UP000460132"/>
    </source>
</evidence>
<evidence type="ECO:0000313" key="7">
    <source>
        <dbReference type="EMBL" id="MDK6501894.1"/>
    </source>
</evidence>
<name>A0A120DIF7_9LACO</name>
<evidence type="ECO:0000313" key="20">
    <source>
        <dbReference type="Proteomes" id="UP000324504"/>
    </source>
</evidence>
<dbReference type="EMBL" id="PKIW01000055">
    <property type="protein sequence ID" value="PLT10630.1"/>
    <property type="molecule type" value="Genomic_DNA"/>
</dbReference>
<dbReference type="OMA" id="INCVIAG"/>
<reference evidence="5 15" key="1">
    <citation type="journal article" date="2016" name="Microbiology (Mosc.)">
        <title>Comparison of Lactobacillus crispatus isolates from Lactobacillus-dominated vaginal microbiomes with isolates from microbiomes containing bacterial vaginosis-associated bacteria.</title>
        <authorList>
            <person name="Abdelmaksoud A.A."/>
            <person name="Koparde V.N."/>
            <person name="Sheth N.U."/>
            <person name="Serrano M.G."/>
            <person name="Glascock A.L."/>
            <person name="Fettweis J.M."/>
            <person name="Strauss Iii J.F."/>
            <person name="Buck G.A."/>
            <person name="Jefferson K.K."/>
        </authorList>
    </citation>
    <scope>NUCLEOTIDE SEQUENCE [LARGE SCALE GENOMIC DNA]</scope>
    <source>
        <strain evidence="5 15">VMC3</strain>
    </source>
</reference>
<proteinExistence type="predicted"/>
<keyword evidence="1" id="KW-0472">Membrane</keyword>
<reference evidence="14 23" key="7">
    <citation type="submission" date="2020-01" db="EMBL/GenBank/DDBJ databases">
        <title>Complete and circular genome sequences of six lactobacillus isolates from horses.</title>
        <authorList>
            <person name="Hassan H.M."/>
        </authorList>
    </citation>
    <scope>NUCLEOTIDE SEQUENCE [LARGE SCALE GENOMIC DNA]</scope>
    <source>
        <strain evidence="14 23">1D</strain>
    </source>
</reference>
<dbReference type="Proteomes" id="UP000464915">
    <property type="component" value="Chromosome"/>
</dbReference>
<reference evidence="6" key="9">
    <citation type="submission" date="2020-07" db="EMBL/GenBank/DDBJ databases">
        <title>Comparative genomics analyses of Lactobacillus crispatus isolated from different ecological niches.</title>
        <authorList>
            <person name="Mancino W."/>
            <person name="Mancabelli L."/>
            <person name="Lugli G.A."/>
            <person name="Milani C."/>
            <person name="Viappiani A."/>
            <person name="Anzalone R."/>
            <person name="Longhi G."/>
            <person name="Ventura M."/>
            <person name="Turroni F."/>
        </authorList>
    </citation>
    <scope>NUCLEOTIDE SEQUENCE</scope>
    <source>
        <strain evidence="6">LB65</strain>
    </source>
</reference>
<dbReference type="EMBL" id="LJGP01000016">
    <property type="protein sequence ID" value="KWU03978.1"/>
    <property type="molecule type" value="Genomic_DNA"/>
</dbReference>
<reference evidence="2" key="11">
    <citation type="submission" date="2021-09" db="EMBL/GenBank/DDBJ databases">
        <authorList>
            <person name="Gilroy R."/>
        </authorList>
    </citation>
    <scope>NUCLEOTIDE SEQUENCE</scope>
    <source>
        <strain evidence="2">CHK194-22301</strain>
    </source>
</reference>
<dbReference type="Proteomes" id="UP000198437">
    <property type="component" value="Unassembled WGS sequence"/>
</dbReference>
<dbReference type="Proteomes" id="UP000324504">
    <property type="component" value="Unassembled WGS sequence"/>
</dbReference>
<evidence type="ECO:0000313" key="19">
    <source>
        <dbReference type="Proteomes" id="UP000322051"/>
    </source>
</evidence>
<keyword evidence="24" id="KW-1185">Reference proteome</keyword>
<keyword evidence="1" id="KW-1133">Transmembrane helix</keyword>
<dbReference type="RefSeq" id="WP_005721964.1">
    <property type="nucleotide sequence ID" value="NZ_AP025162.1"/>
</dbReference>
<dbReference type="Proteomes" id="UP000784793">
    <property type="component" value="Unassembled WGS sequence"/>
</dbReference>
<reference evidence="13 22" key="6">
    <citation type="submission" date="2019-12" db="EMBL/GenBank/DDBJ databases">
        <title>Complete Genome Sequences of Lactobacillus strains, C25 and P38, Isolated from Chicken Cecum.</title>
        <authorList>
            <person name="Hassan H.M."/>
            <person name="Mendoza M."/>
            <person name="Rezvani M."/>
            <person name="Koci M.D."/>
            <person name="Dickey A.N."/>
            <person name="Scholl E.H."/>
        </authorList>
    </citation>
    <scope>NUCLEOTIDE SEQUENCE [LARGE SCALE GENOMIC DNA]</scope>
    <source>
        <strain evidence="13 22">C25</strain>
    </source>
</reference>
<evidence type="ECO:0000313" key="8">
    <source>
        <dbReference type="EMBL" id="MES5148786.1"/>
    </source>
</evidence>
<evidence type="ECO:0000313" key="2">
    <source>
        <dbReference type="EMBL" id="HJF10300.1"/>
    </source>
</evidence>
<protein>
    <submittedName>
        <fullName evidence="5">Uncharacterized protein</fullName>
    </submittedName>
</protein>
<reference evidence="19 20" key="5">
    <citation type="submission" date="2019-09" db="EMBL/GenBank/DDBJ databases">
        <title>Comparative analysis of L. crispatus genomes revealed niche specific adaptation to different host and body sites.</title>
        <authorList>
            <person name="Pan M."/>
            <person name="Hidalgo-Cantabrana C."/>
            <person name="Barrangou R."/>
        </authorList>
    </citation>
    <scope>NUCLEOTIDE SEQUENCE [LARGE SCALE GENOMIC DNA]</scope>
    <source>
        <strain evidence="4 20">NCK2488</strain>
        <strain evidence="3 19">NCK973</strain>
    </source>
</reference>
<dbReference type="EMBL" id="VUAV01000032">
    <property type="protein sequence ID" value="KAA8812440.1"/>
    <property type="molecule type" value="Genomic_DNA"/>
</dbReference>
<accession>A0A6P1TVS6</accession>
<accession>A0A120DIF7</accession>
<reference evidence="8" key="13">
    <citation type="submission" date="2024-06" db="EMBL/GenBank/DDBJ databases">
        <title>Vaginal Lactobacillus fatty acid response mechanisms reveal a metabolite-targeted strategy for bacterial vaginosis treatment.</title>
        <authorList>
            <person name="Zhu M."/>
            <person name="Blainey P.C."/>
            <person name="Bloom S.M."/>
            <person name="Kwon D.S."/>
        </authorList>
    </citation>
    <scope>NUCLEOTIDE SEQUENCE</scope>
    <source>
        <strain evidence="8">194_F1_1</strain>
    </source>
</reference>
<dbReference type="Proteomes" id="UP001194414">
    <property type="component" value="Unassembled WGS sequence"/>
</dbReference>
<dbReference type="Proteomes" id="UP000510660">
    <property type="component" value="Chromosome"/>
</dbReference>
<evidence type="ECO:0000313" key="11">
    <source>
        <dbReference type="EMBL" id="PJZ17297.1"/>
    </source>
</evidence>
<evidence type="ECO:0000313" key="3">
    <source>
        <dbReference type="EMBL" id="KAA8798905.1"/>
    </source>
</evidence>
<feature type="transmembrane region" description="Helical" evidence="1">
    <location>
        <begin position="75"/>
        <end position="97"/>
    </location>
</feature>
<evidence type="ECO:0000313" key="15">
    <source>
        <dbReference type="Proteomes" id="UP000067598"/>
    </source>
</evidence>
<evidence type="ECO:0000313" key="24">
    <source>
        <dbReference type="Proteomes" id="UP001434419"/>
    </source>
</evidence>
<dbReference type="Proteomes" id="UP000067598">
    <property type="component" value="Unassembled WGS sequence"/>
</dbReference>
<reference evidence="2" key="10">
    <citation type="journal article" date="2021" name="PeerJ">
        <title>Extensive microbial diversity within the chicken gut microbiome revealed by metagenomics and culture.</title>
        <authorList>
            <person name="Gilroy R."/>
            <person name="Ravi A."/>
            <person name="Getino M."/>
            <person name="Pursley I."/>
            <person name="Horton D.L."/>
            <person name="Alikhan N.F."/>
            <person name="Baker D."/>
            <person name="Gharbi K."/>
            <person name="Hall N."/>
            <person name="Watson M."/>
            <person name="Adriaenssens E.M."/>
            <person name="Foster-Nyarko E."/>
            <person name="Jarju S."/>
            <person name="Secka A."/>
            <person name="Antonio M."/>
            <person name="Oren A."/>
            <person name="Chaudhuri R.R."/>
            <person name="La Ragione R."/>
            <person name="Hildebrand F."/>
            <person name="Pallen M.J."/>
        </authorList>
    </citation>
    <scope>NUCLEOTIDE SEQUENCE</scope>
    <source>
        <strain evidence="2">CHK194-22301</strain>
    </source>
</reference>
<evidence type="ECO:0000313" key="22">
    <source>
        <dbReference type="Proteomes" id="UP000464915"/>
    </source>
</evidence>
<sequence length="108" mass="12823">MGFWYYYVLPLVTAILFVWLGNRVMVTKKWISIIFYSLAGVGYLIASVFAVFYIYATVEEILTPDILTKIGWHYFWSDNFIFLLTSTVLLTISYFVLKRGRLRRLRMK</sequence>
<evidence type="ECO:0000313" key="23">
    <source>
        <dbReference type="Proteomes" id="UP000510660"/>
    </source>
</evidence>
<reference evidence="11 17" key="3">
    <citation type="submission" date="2016-10" db="EMBL/GenBank/DDBJ databases">
        <title>WGS of isloates from the oral cavity of healthy individuals.</title>
        <authorList>
            <person name="Sharma S."/>
            <person name="Pal V.K."/>
            <person name="Patil P.B."/>
            <person name="Korpole S."/>
            <person name="Grover V."/>
        </authorList>
    </citation>
    <scope>NUCLEOTIDE SEQUENCE [LARGE SCALE GENOMIC DNA]</scope>
    <source>
        <strain evidence="11 17">DISK12</strain>
    </source>
</reference>
<dbReference type="EMBL" id="JASOGN010000003">
    <property type="protein sequence ID" value="MDK6501894.1"/>
    <property type="molecule type" value="Genomic_DNA"/>
</dbReference>
<evidence type="ECO:0000313" key="18">
    <source>
        <dbReference type="Proteomes" id="UP000235119"/>
    </source>
</evidence>
<evidence type="ECO:0000313" key="4">
    <source>
        <dbReference type="EMBL" id="KAA8812440.1"/>
    </source>
</evidence>
<evidence type="ECO:0000256" key="1">
    <source>
        <dbReference type="SAM" id="Phobius"/>
    </source>
</evidence>
<feature type="transmembrane region" description="Helical" evidence="1">
    <location>
        <begin position="6"/>
        <end position="26"/>
    </location>
</feature>
<dbReference type="Proteomes" id="UP000460132">
    <property type="component" value="Unassembled WGS sequence"/>
</dbReference>
<dbReference type="Proteomes" id="UP001434419">
    <property type="component" value="Unassembled WGS sequence"/>
</dbReference>
<organism evidence="5 15">
    <name type="scientific">Lactobacillus crispatus</name>
    <dbReference type="NCBI Taxonomy" id="47770"/>
    <lineage>
        <taxon>Bacteria</taxon>
        <taxon>Bacillati</taxon>
        <taxon>Bacillota</taxon>
        <taxon>Bacilli</taxon>
        <taxon>Lactobacillales</taxon>
        <taxon>Lactobacillaceae</taxon>
        <taxon>Lactobacillus</taxon>
    </lineage>
</organism>
<evidence type="ECO:0000313" key="5">
    <source>
        <dbReference type="EMBL" id="KWU03978.1"/>
    </source>
</evidence>
<reference evidence="10 16" key="2">
    <citation type="submission" date="2016-05" db="EMBL/GenBank/DDBJ databases">
        <authorList>
            <person name="Johnson T.J."/>
            <person name="Youmans B.P."/>
            <person name="Case K.A."/>
        </authorList>
    </citation>
    <scope>NUCLEOTIDE SEQUENCE [LARGE SCALE GENOMIC DNA]</scope>
    <source>
        <strain evidence="10 16">UMNLC6</strain>
    </source>
</reference>
<dbReference type="Proteomes" id="UP001230300">
    <property type="component" value="Unassembled WGS sequence"/>
</dbReference>
<gene>
    <name evidence="8" type="ORF">ABVC42_02405</name>
    <name evidence="5" type="ORF">AEL95_04685</name>
    <name evidence="10" type="ORF">AYP82_06090</name>
    <name evidence="11" type="ORF">BHU41_06180</name>
    <name evidence="12" type="ORF">CYJ79_09370</name>
    <name evidence="3" type="ORF">F1C02_02860</name>
    <name evidence="4" type="ORF">F1C09_06300</name>
    <name evidence="13" type="ORF">GSR61_03880</name>
    <name evidence="9" type="ORF">GTK63_02295</name>
    <name evidence="14" type="ORF">GTO85_04295</name>
    <name evidence="6" type="ORF">HYQ56_1365</name>
    <name evidence="2" type="ORF">K8V23_05880</name>
    <name evidence="7" type="ORF">QP235_01500</name>
</gene>
<evidence type="ECO:0000313" key="9">
    <source>
        <dbReference type="EMBL" id="MYN53166.1"/>
    </source>
</evidence>
<dbReference type="EMBL" id="CP047415">
    <property type="protein sequence ID" value="QLL73641.1"/>
    <property type="molecule type" value="Genomic_DNA"/>
</dbReference>
<keyword evidence="1" id="KW-0812">Transmembrane</keyword>
<evidence type="ECO:0000313" key="12">
    <source>
        <dbReference type="EMBL" id="PLT10630.1"/>
    </source>
</evidence>
<reference evidence="7" key="12">
    <citation type="submission" date="2023-05" db="EMBL/GenBank/DDBJ databases">
        <title>Cataloging the Phylogenetic Diversity of Human Bladder Bacteria.</title>
        <authorList>
            <person name="Du J."/>
        </authorList>
    </citation>
    <scope>NUCLEOTIDE SEQUENCE</scope>
    <source>
        <strain evidence="7">UMB9226</strain>
    </source>
</reference>
<evidence type="ECO:0000313" key="13">
    <source>
        <dbReference type="EMBL" id="QHQ67769.1"/>
    </source>
</evidence>
<dbReference type="PATRIC" id="fig|47770.28.peg.321"/>
<evidence type="ECO:0000313" key="14">
    <source>
        <dbReference type="EMBL" id="QLL73641.1"/>
    </source>
</evidence>
<evidence type="ECO:0000313" key="6">
    <source>
        <dbReference type="EMBL" id="MBI1708381.1"/>
    </source>
</evidence>
<evidence type="ECO:0000313" key="10">
    <source>
        <dbReference type="EMBL" id="OXC24013.1"/>
    </source>
</evidence>
<dbReference type="EMBL" id="MKXG01000023">
    <property type="protein sequence ID" value="PJZ17297.1"/>
    <property type="molecule type" value="Genomic_DNA"/>
</dbReference>
<dbReference type="EMBL" id="WWFF01000003">
    <property type="protein sequence ID" value="MYN53166.1"/>
    <property type="molecule type" value="Genomic_DNA"/>
</dbReference>